<dbReference type="GeneID" id="72004088"/>
<dbReference type="Pfam" id="PF11969">
    <property type="entry name" value="DcpS_C"/>
    <property type="match status" value="1"/>
</dbReference>
<accession>A0ABQ8KKF2</accession>
<proteinExistence type="predicted"/>
<evidence type="ECO:0000256" key="3">
    <source>
        <dbReference type="PROSITE-ProRule" id="PRU00464"/>
    </source>
</evidence>
<evidence type="ECO:0000256" key="2">
    <source>
        <dbReference type="ARBA" id="ARBA00022801"/>
    </source>
</evidence>
<dbReference type="InterPro" id="IPR011146">
    <property type="entry name" value="HIT-like"/>
</dbReference>
<dbReference type="PANTHER" id="PTHR12486">
    <property type="entry name" value="APRATAXIN-RELATED"/>
    <property type="match status" value="1"/>
</dbReference>
<feature type="short sequence motif" description="Histidine triad motif" evidence="3">
    <location>
        <begin position="134"/>
        <end position="138"/>
    </location>
</feature>
<dbReference type="PROSITE" id="PS51084">
    <property type="entry name" value="HIT_2"/>
    <property type="match status" value="1"/>
</dbReference>
<reference evidence="5 6" key="1">
    <citation type="journal article" date="2021" name="Environ. Microbiol.">
        <title>Gene family expansions and transcriptome signatures uncover fungal adaptations to wood decay.</title>
        <authorList>
            <person name="Hage H."/>
            <person name="Miyauchi S."/>
            <person name="Viragh M."/>
            <person name="Drula E."/>
            <person name="Min B."/>
            <person name="Chaduli D."/>
            <person name="Navarro D."/>
            <person name="Favel A."/>
            <person name="Norest M."/>
            <person name="Lesage-Meessen L."/>
            <person name="Balint B."/>
            <person name="Merenyi Z."/>
            <person name="de Eugenio L."/>
            <person name="Morin E."/>
            <person name="Martinez A.T."/>
            <person name="Baldrian P."/>
            <person name="Stursova M."/>
            <person name="Martinez M.J."/>
            <person name="Novotny C."/>
            <person name="Magnuson J.K."/>
            <person name="Spatafora J.W."/>
            <person name="Maurice S."/>
            <person name="Pangilinan J."/>
            <person name="Andreopoulos W."/>
            <person name="LaButti K."/>
            <person name="Hundley H."/>
            <person name="Na H."/>
            <person name="Kuo A."/>
            <person name="Barry K."/>
            <person name="Lipzen A."/>
            <person name="Henrissat B."/>
            <person name="Riley R."/>
            <person name="Ahrendt S."/>
            <person name="Nagy L.G."/>
            <person name="Grigoriev I.V."/>
            <person name="Martin F."/>
            <person name="Rosso M.N."/>
        </authorList>
    </citation>
    <scope>NUCLEOTIDE SEQUENCE [LARGE SCALE GENOMIC DNA]</scope>
    <source>
        <strain evidence="5 6">CIRM-BRFM 1785</strain>
    </source>
</reference>
<dbReference type="InterPro" id="IPR036265">
    <property type="entry name" value="HIT-like_sf"/>
</dbReference>
<evidence type="ECO:0000313" key="5">
    <source>
        <dbReference type="EMBL" id="KAH9838629.1"/>
    </source>
</evidence>
<evidence type="ECO:0000256" key="1">
    <source>
        <dbReference type="ARBA" id="ARBA00022741"/>
    </source>
</evidence>
<protein>
    <submittedName>
        <fullName evidence="5">HIT-like domain-containing protein</fullName>
    </submittedName>
</protein>
<dbReference type="Gene3D" id="3.30.428.10">
    <property type="entry name" value="HIT-like"/>
    <property type="match status" value="1"/>
</dbReference>
<evidence type="ECO:0000313" key="6">
    <source>
        <dbReference type="Proteomes" id="UP000814176"/>
    </source>
</evidence>
<sequence length="190" mass="20900">MKFIKSLYASYFGRGNLNADIESGHTPLSLASPFETQGKQSNCIFCGASKANGFNVVWEDESYTVFTDRDPAAAHHLLVIPKRHVDNIKSLTAQDADMVSEMAAIGHRILDELKAPPASRRLGFHIPPFFSVNHLHMHAQGLPYRSAVRALKYYVSAGSRGHDKGFSWFCEVGQAVHILENGGKVGVFPS</sequence>
<dbReference type="Proteomes" id="UP000814176">
    <property type="component" value="Unassembled WGS sequence"/>
</dbReference>
<dbReference type="EMBL" id="JADCUA010000007">
    <property type="protein sequence ID" value="KAH9838629.1"/>
    <property type="molecule type" value="Genomic_DNA"/>
</dbReference>
<keyword evidence="1" id="KW-0547">Nucleotide-binding</keyword>
<dbReference type="SUPFAM" id="SSF54197">
    <property type="entry name" value="HIT-like"/>
    <property type="match status" value="1"/>
</dbReference>
<dbReference type="PANTHER" id="PTHR12486:SF5">
    <property type="entry name" value="ADENOSINE 5'-MONOPHOSPHORAMIDASE HINT3"/>
    <property type="match status" value="1"/>
</dbReference>
<dbReference type="RefSeq" id="XP_047780544.1">
    <property type="nucleotide sequence ID" value="XM_047923356.1"/>
</dbReference>
<keyword evidence="6" id="KW-1185">Reference proteome</keyword>
<gene>
    <name evidence="5" type="ORF">C8Q71DRAFT_752196</name>
</gene>
<organism evidence="5 6">
    <name type="scientific">Rhodofomes roseus</name>
    <dbReference type="NCBI Taxonomy" id="34475"/>
    <lineage>
        <taxon>Eukaryota</taxon>
        <taxon>Fungi</taxon>
        <taxon>Dikarya</taxon>
        <taxon>Basidiomycota</taxon>
        <taxon>Agaricomycotina</taxon>
        <taxon>Agaricomycetes</taxon>
        <taxon>Polyporales</taxon>
        <taxon>Rhodofomes</taxon>
    </lineage>
</organism>
<comment type="caution">
    <text evidence="5">The sequence shown here is derived from an EMBL/GenBank/DDBJ whole genome shotgun (WGS) entry which is preliminary data.</text>
</comment>
<feature type="domain" description="HIT" evidence="4">
    <location>
        <begin position="44"/>
        <end position="149"/>
    </location>
</feature>
<keyword evidence="2" id="KW-0378">Hydrolase</keyword>
<evidence type="ECO:0000259" key="4">
    <source>
        <dbReference type="PROSITE" id="PS51084"/>
    </source>
</evidence>
<name>A0ABQ8KKF2_9APHY</name>